<dbReference type="AlphaFoldDB" id="A0A2V4AV86"/>
<dbReference type="RefSeq" id="WP_112285378.1">
    <property type="nucleotide sequence ID" value="NZ_MASW01000007.1"/>
</dbReference>
<comment type="caution">
    <text evidence="1">The sequence shown here is derived from an EMBL/GenBank/DDBJ whole genome shotgun (WGS) entry which is preliminary data.</text>
</comment>
<evidence type="ECO:0000313" key="1">
    <source>
        <dbReference type="EMBL" id="PXY19447.1"/>
    </source>
</evidence>
<protein>
    <submittedName>
        <fullName evidence="1">Uncharacterized protein</fullName>
    </submittedName>
</protein>
<dbReference type="Gene3D" id="1.10.260.40">
    <property type="entry name" value="lambda repressor-like DNA-binding domains"/>
    <property type="match status" value="1"/>
</dbReference>
<dbReference type="InterPro" id="IPR010982">
    <property type="entry name" value="Lambda_DNA-bd_dom_sf"/>
</dbReference>
<keyword evidence="2" id="KW-1185">Reference proteome</keyword>
<proteinExistence type="predicted"/>
<reference evidence="1 2" key="1">
    <citation type="submission" date="2016-07" db="EMBL/GenBank/DDBJ databases">
        <title>Draft genome sequence of Prauserella muralis DSM 45305, isolated from a mould-covered wall in an indoor environment.</title>
        <authorList>
            <person name="Ruckert C."/>
            <person name="Albersmeier A."/>
            <person name="Jiang C.-L."/>
            <person name="Jiang Y."/>
            <person name="Kalinowski J."/>
            <person name="Schneider O."/>
            <person name="Winkler A."/>
            <person name="Zotchev S.B."/>
        </authorList>
    </citation>
    <scope>NUCLEOTIDE SEQUENCE [LARGE SCALE GENOMIC DNA]</scope>
    <source>
        <strain evidence="1 2">DSM 45305</strain>
    </source>
</reference>
<dbReference type="InterPro" id="IPR001387">
    <property type="entry name" value="Cro/C1-type_HTH"/>
</dbReference>
<gene>
    <name evidence="1" type="ORF">BAY60_32420</name>
</gene>
<dbReference type="OrthoDB" id="3213425at2"/>
<dbReference type="CDD" id="cd00093">
    <property type="entry name" value="HTH_XRE"/>
    <property type="match status" value="1"/>
</dbReference>
<sequence>MECVSDEPISQLIRSARRQRQLSQYTLARELATVSGKPTVTRDLVARWERGHQIPRFGSRQWLSVVLQVPQERLDAAAAASRRRTRLGHAVVTRNAPVKPGPARRAQGTPALLPVFRSRIQAGILAAALLNPHRSFSLSELAEHAGGSLASVDKESRLLEVAGILTSRTDGTIRLMRAADTGPLIGPLTDLIQSTYGVPQIIGEEFGCVPGVARIMLGGVWAERFAGISGPAADSIEVLLVLARGHAGDQRMIGTAVRRVQNRLRCRVHVSTRPADAQADYLQIPHQRRGQPVVEVAPVRPRHQPATGGPWPDGRQVLTRLLNAGQLDMVSGAAANHRPFLDLAAQHIRAAEQLLDTSPPSAFLLLSEAAQLIASALLAHQGLRPATGAGVQVKGEAVVAQFGHQFSQVELLRKRSVELGDPVSRDSHISNEEAKTYLTTVRSLLSVAHNAIATLGLFTAR</sequence>
<accession>A0A2V4AV86</accession>
<dbReference type="GO" id="GO:0003677">
    <property type="term" value="F:DNA binding"/>
    <property type="evidence" value="ECO:0007669"/>
    <property type="project" value="InterPro"/>
</dbReference>
<dbReference type="Proteomes" id="UP000249915">
    <property type="component" value="Unassembled WGS sequence"/>
</dbReference>
<dbReference type="SUPFAM" id="SSF47413">
    <property type="entry name" value="lambda repressor-like DNA-binding domains"/>
    <property type="match status" value="1"/>
</dbReference>
<dbReference type="EMBL" id="MASW01000007">
    <property type="protein sequence ID" value="PXY19447.1"/>
    <property type="molecule type" value="Genomic_DNA"/>
</dbReference>
<organism evidence="1 2">
    <name type="scientific">Prauserella muralis</name>
    <dbReference type="NCBI Taxonomy" id="588067"/>
    <lineage>
        <taxon>Bacteria</taxon>
        <taxon>Bacillati</taxon>
        <taxon>Actinomycetota</taxon>
        <taxon>Actinomycetes</taxon>
        <taxon>Pseudonocardiales</taxon>
        <taxon>Pseudonocardiaceae</taxon>
        <taxon>Prauserella</taxon>
    </lineage>
</organism>
<evidence type="ECO:0000313" key="2">
    <source>
        <dbReference type="Proteomes" id="UP000249915"/>
    </source>
</evidence>
<name>A0A2V4AV86_9PSEU</name>